<dbReference type="GO" id="GO:0003700">
    <property type="term" value="F:DNA-binding transcription factor activity"/>
    <property type="evidence" value="ECO:0007669"/>
    <property type="project" value="InterPro"/>
</dbReference>
<comment type="caution">
    <text evidence="5">The sequence shown here is derived from an EMBL/GenBank/DDBJ whole genome shotgun (WGS) entry which is preliminary data.</text>
</comment>
<dbReference type="Pfam" id="PF12833">
    <property type="entry name" value="HTH_18"/>
    <property type="match status" value="1"/>
</dbReference>
<dbReference type="Proteomes" id="UP000020595">
    <property type="component" value="Unassembled WGS sequence"/>
</dbReference>
<protein>
    <submittedName>
        <fullName evidence="5">Bacterial regulatory helix-turn-helix s, AraC family protein</fullName>
    </submittedName>
</protein>
<dbReference type="AlphaFoldDB" id="A0A009HSY5"/>
<keyword evidence="3" id="KW-0804">Transcription</keyword>
<keyword evidence="2" id="KW-0238">DNA-binding</keyword>
<dbReference type="PANTHER" id="PTHR47894:SF1">
    <property type="entry name" value="HTH-TYPE TRANSCRIPTIONAL REGULATOR VQSM"/>
    <property type="match status" value="1"/>
</dbReference>
<gene>
    <name evidence="5" type="ORF">J512_1652</name>
</gene>
<dbReference type="InterPro" id="IPR018060">
    <property type="entry name" value="HTH_AraC"/>
</dbReference>
<dbReference type="PANTHER" id="PTHR47894">
    <property type="entry name" value="HTH-TYPE TRANSCRIPTIONAL REGULATOR GADX"/>
    <property type="match status" value="1"/>
</dbReference>
<evidence type="ECO:0000259" key="4">
    <source>
        <dbReference type="PROSITE" id="PS01124"/>
    </source>
</evidence>
<organism evidence="5 6">
    <name type="scientific">Acinetobacter baumannii (strain 1295743)</name>
    <dbReference type="NCBI Taxonomy" id="1310613"/>
    <lineage>
        <taxon>Bacteria</taxon>
        <taxon>Pseudomonadati</taxon>
        <taxon>Pseudomonadota</taxon>
        <taxon>Gammaproteobacteria</taxon>
        <taxon>Moraxellales</taxon>
        <taxon>Moraxellaceae</taxon>
        <taxon>Acinetobacter</taxon>
        <taxon>Acinetobacter calcoaceticus/baumannii complex</taxon>
    </lineage>
</organism>
<dbReference type="SMART" id="SM00342">
    <property type="entry name" value="HTH_ARAC"/>
    <property type="match status" value="1"/>
</dbReference>
<proteinExistence type="predicted"/>
<sequence>MPNNVYKNTNAIIEGNYDNTSLGANTYLLGLTSLFDEMGLQGHSISDVLSGTNISPDAMNQSSLYISQVQKIQLFQNIQKLSHDPLIGLRAGQKQRLSDFGVYGYALYSSRNFRQAVELGIRHIKLAGPILKKSFYIRDDVAVFEGQDIIALGKLLPLVCEFWFSSMQTLIERVLEGPFQAKKLLLPYPAPDYAEEYEKVFHCPVQFNAGVMQWHFDLKWLDVPCPNANPITADMCKSFCERMLGVAELEEPELVKTIRLILLDGTGLFPSAQEMAERLHISKRTLHRRLAGFDLTYQELLDETRRRLADEYLRETTLTIDEIAERIGFSDTSNFRKAYRHWTGISPNEYRIQYLN</sequence>
<evidence type="ECO:0000313" key="5">
    <source>
        <dbReference type="EMBL" id="EXB06100.1"/>
    </source>
</evidence>
<evidence type="ECO:0000256" key="2">
    <source>
        <dbReference type="ARBA" id="ARBA00023125"/>
    </source>
</evidence>
<evidence type="ECO:0000256" key="3">
    <source>
        <dbReference type="ARBA" id="ARBA00023163"/>
    </source>
</evidence>
<dbReference type="InterPro" id="IPR009057">
    <property type="entry name" value="Homeodomain-like_sf"/>
</dbReference>
<feature type="domain" description="HTH araC/xylS-type" evidence="4">
    <location>
        <begin position="252"/>
        <end position="353"/>
    </location>
</feature>
<dbReference type="PRINTS" id="PR00032">
    <property type="entry name" value="HTHARAC"/>
</dbReference>
<dbReference type="Pfam" id="PF12625">
    <property type="entry name" value="Arabinose_bd"/>
    <property type="match status" value="1"/>
</dbReference>
<evidence type="ECO:0000313" key="6">
    <source>
        <dbReference type="Proteomes" id="UP000020595"/>
    </source>
</evidence>
<keyword evidence="1" id="KW-0805">Transcription regulation</keyword>
<dbReference type="RefSeq" id="WP_032051051.1">
    <property type="nucleotide sequence ID" value="NZ_JEWH01000016.1"/>
</dbReference>
<dbReference type="GO" id="GO:0005829">
    <property type="term" value="C:cytosol"/>
    <property type="evidence" value="ECO:0007669"/>
    <property type="project" value="TreeGrafter"/>
</dbReference>
<dbReference type="EMBL" id="JEWH01000016">
    <property type="protein sequence ID" value="EXB06100.1"/>
    <property type="molecule type" value="Genomic_DNA"/>
</dbReference>
<dbReference type="Gene3D" id="1.10.10.60">
    <property type="entry name" value="Homeodomain-like"/>
    <property type="match status" value="1"/>
</dbReference>
<name>A0A009HSY5_ACIB9</name>
<dbReference type="SUPFAM" id="SSF46689">
    <property type="entry name" value="Homeodomain-like"/>
    <property type="match status" value="1"/>
</dbReference>
<dbReference type="PATRIC" id="fig|1310613.3.peg.1590"/>
<dbReference type="GO" id="GO:0000976">
    <property type="term" value="F:transcription cis-regulatory region binding"/>
    <property type="evidence" value="ECO:0007669"/>
    <property type="project" value="TreeGrafter"/>
</dbReference>
<dbReference type="PROSITE" id="PS01124">
    <property type="entry name" value="HTH_ARAC_FAMILY_2"/>
    <property type="match status" value="1"/>
</dbReference>
<dbReference type="InterPro" id="IPR032687">
    <property type="entry name" value="AraC-type_N"/>
</dbReference>
<accession>A0A009HSY5</accession>
<reference evidence="5 6" key="1">
    <citation type="submission" date="2014-02" db="EMBL/GenBank/DDBJ databases">
        <title>Comparative genomics and transcriptomics to identify genetic mechanisms underlying the emergence of carbapenem resistant Acinetobacter baumannii (CRAb).</title>
        <authorList>
            <person name="Harris A.D."/>
            <person name="Johnson K.J."/>
            <person name="George J."/>
            <person name="Shefchek K."/>
            <person name="Daugherty S.C."/>
            <person name="Parankush S."/>
            <person name="Sadzewicz L."/>
            <person name="Tallon L."/>
            <person name="Sengamalay N."/>
            <person name="Hazen T.H."/>
            <person name="Rasko D.A."/>
        </authorList>
    </citation>
    <scope>NUCLEOTIDE SEQUENCE [LARGE SCALE GENOMIC DNA]</scope>
    <source>
        <strain evidence="5 6">1295743</strain>
    </source>
</reference>
<evidence type="ECO:0000256" key="1">
    <source>
        <dbReference type="ARBA" id="ARBA00023015"/>
    </source>
</evidence>
<dbReference type="InterPro" id="IPR020449">
    <property type="entry name" value="Tscrpt_reg_AraC-type_HTH"/>
</dbReference>